<accession>A0A4R6T1U9</accession>
<organism evidence="3 4">
    <name type="scientific">Algoriphagus boseongensis</name>
    <dbReference type="NCBI Taxonomy" id="1442587"/>
    <lineage>
        <taxon>Bacteria</taxon>
        <taxon>Pseudomonadati</taxon>
        <taxon>Bacteroidota</taxon>
        <taxon>Cytophagia</taxon>
        <taxon>Cytophagales</taxon>
        <taxon>Cyclobacteriaceae</taxon>
        <taxon>Algoriphagus</taxon>
    </lineage>
</organism>
<sequence>MKKLTFIFSAMLFAMTAYSQDFLMGPKAKNATVGKSFSPKITLVHDSAPSSLQGPVAKNSEVWMGKPSKKLKVGFRETIDNPKGLQAKNSKPWERKTRIPNSKAVYEEPKSMKPKKVWIH</sequence>
<dbReference type="OrthoDB" id="797657at2"/>
<name>A0A4R6T1U9_9BACT</name>
<feature type="region of interest" description="Disordered" evidence="1">
    <location>
        <begin position="82"/>
        <end position="101"/>
    </location>
</feature>
<reference evidence="3 4" key="1">
    <citation type="submission" date="2019-03" db="EMBL/GenBank/DDBJ databases">
        <title>Genomic Encyclopedia of Type Strains, Phase III (KMG-III): the genomes of soil and plant-associated and newly described type strains.</title>
        <authorList>
            <person name="Whitman W."/>
        </authorList>
    </citation>
    <scope>NUCLEOTIDE SEQUENCE [LARGE SCALE GENOMIC DNA]</scope>
    <source>
        <strain evidence="3 4">CECT 8446</strain>
    </source>
</reference>
<comment type="caution">
    <text evidence="3">The sequence shown here is derived from an EMBL/GenBank/DDBJ whole genome shotgun (WGS) entry which is preliminary data.</text>
</comment>
<protein>
    <submittedName>
        <fullName evidence="3">Uncharacterized protein</fullName>
    </submittedName>
</protein>
<keyword evidence="2" id="KW-0732">Signal</keyword>
<dbReference type="AlphaFoldDB" id="A0A4R6T1U9"/>
<feature type="chain" id="PRO_5020902368" evidence="2">
    <location>
        <begin position="20"/>
        <end position="120"/>
    </location>
</feature>
<gene>
    <name evidence="3" type="ORF">DFQ04_2823</name>
</gene>
<dbReference type="Proteomes" id="UP000294535">
    <property type="component" value="Unassembled WGS sequence"/>
</dbReference>
<dbReference type="EMBL" id="SNYF01000008">
    <property type="protein sequence ID" value="TDQ14942.1"/>
    <property type="molecule type" value="Genomic_DNA"/>
</dbReference>
<feature type="signal peptide" evidence="2">
    <location>
        <begin position="1"/>
        <end position="19"/>
    </location>
</feature>
<evidence type="ECO:0000256" key="1">
    <source>
        <dbReference type="SAM" id="MobiDB-lite"/>
    </source>
</evidence>
<evidence type="ECO:0000313" key="4">
    <source>
        <dbReference type="Proteomes" id="UP000294535"/>
    </source>
</evidence>
<proteinExistence type="predicted"/>
<keyword evidence="4" id="KW-1185">Reference proteome</keyword>
<evidence type="ECO:0000313" key="3">
    <source>
        <dbReference type="EMBL" id="TDQ14942.1"/>
    </source>
</evidence>
<evidence type="ECO:0000256" key="2">
    <source>
        <dbReference type="SAM" id="SignalP"/>
    </source>
</evidence>
<dbReference type="RefSeq" id="WP_133556886.1">
    <property type="nucleotide sequence ID" value="NZ_SNYF01000008.1"/>
</dbReference>